<organism evidence="2">
    <name type="scientific">Rhizophora mucronata</name>
    <name type="common">Asiatic mangrove</name>
    <dbReference type="NCBI Taxonomy" id="61149"/>
    <lineage>
        <taxon>Eukaryota</taxon>
        <taxon>Viridiplantae</taxon>
        <taxon>Streptophyta</taxon>
        <taxon>Embryophyta</taxon>
        <taxon>Tracheophyta</taxon>
        <taxon>Spermatophyta</taxon>
        <taxon>Magnoliopsida</taxon>
        <taxon>eudicotyledons</taxon>
        <taxon>Gunneridae</taxon>
        <taxon>Pentapetalae</taxon>
        <taxon>rosids</taxon>
        <taxon>fabids</taxon>
        <taxon>Malpighiales</taxon>
        <taxon>Rhizophoraceae</taxon>
        <taxon>Rhizophora</taxon>
    </lineage>
</organism>
<keyword evidence="1" id="KW-0460">Magnesium</keyword>
<reference evidence="2" key="1">
    <citation type="submission" date="2018-02" db="EMBL/GenBank/DDBJ databases">
        <title>Rhizophora mucronata_Transcriptome.</title>
        <authorList>
            <person name="Meera S.P."/>
            <person name="Sreeshan A."/>
            <person name="Augustine A."/>
        </authorList>
    </citation>
    <scope>NUCLEOTIDE SEQUENCE</scope>
    <source>
        <tissue evidence="2">Leaf</tissue>
    </source>
</reference>
<name>A0A2P2IUW2_RHIMU</name>
<evidence type="ECO:0000313" key="2">
    <source>
        <dbReference type="EMBL" id="MBW85011.1"/>
    </source>
</evidence>
<comment type="catalytic activity">
    <reaction evidence="1">
        <text>O-phospho-L-threonyl-[protein] + H2O = L-threonyl-[protein] + phosphate</text>
        <dbReference type="Rhea" id="RHEA:47004"/>
        <dbReference type="Rhea" id="RHEA-COMP:11060"/>
        <dbReference type="Rhea" id="RHEA-COMP:11605"/>
        <dbReference type="ChEBI" id="CHEBI:15377"/>
        <dbReference type="ChEBI" id="CHEBI:30013"/>
        <dbReference type="ChEBI" id="CHEBI:43474"/>
        <dbReference type="ChEBI" id="CHEBI:61977"/>
        <dbReference type="EC" id="3.1.3.16"/>
    </reaction>
</comment>
<sequence>MVHEFGFPVHIERDDYPSKLAERYMIYLDEGDIIIAATNGLFDNLYEQELCPVVSHLLQAGLRLQEIAELLATRAQEVGRSATVRSPFADAAQAAGYVGYTGGKLDDVAVIVSLVQCSSTSPLS</sequence>
<dbReference type="AlphaFoldDB" id="A0A2P2IUW2"/>
<dbReference type="PANTHER" id="PTHR12320">
    <property type="entry name" value="PROTEIN PHOSPHATASE 2C"/>
    <property type="match status" value="1"/>
</dbReference>
<dbReference type="GO" id="GO:0009507">
    <property type="term" value="C:chloroplast"/>
    <property type="evidence" value="ECO:0007669"/>
    <property type="project" value="TreeGrafter"/>
</dbReference>
<comment type="similarity">
    <text evidence="1">Belongs to the PP2C family.</text>
</comment>
<protein>
    <recommendedName>
        <fullName evidence="1">Protein phosphatase</fullName>
        <ecNumber evidence="1">3.1.3.16</ecNumber>
    </recommendedName>
</protein>
<dbReference type="InterPro" id="IPR039123">
    <property type="entry name" value="PPTC7"/>
</dbReference>
<dbReference type="SUPFAM" id="SSF81606">
    <property type="entry name" value="PP2C-like"/>
    <property type="match status" value="1"/>
</dbReference>
<evidence type="ECO:0000256" key="1">
    <source>
        <dbReference type="RuleBase" id="RU366020"/>
    </source>
</evidence>
<accession>A0A2P2IUW2</accession>
<comment type="cofactor">
    <cofactor evidence="1">
        <name>Mg(2+)</name>
        <dbReference type="ChEBI" id="CHEBI:18420"/>
    </cofactor>
</comment>
<dbReference type="GO" id="GO:0004722">
    <property type="term" value="F:protein serine/threonine phosphatase activity"/>
    <property type="evidence" value="ECO:0007669"/>
    <property type="project" value="UniProtKB-EC"/>
</dbReference>
<dbReference type="InterPro" id="IPR036457">
    <property type="entry name" value="PPM-type-like_dom_sf"/>
</dbReference>
<dbReference type="GO" id="GO:0046872">
    <property type="term" value="F:metal ion binding"/>
    <property type="evidence" value="ECO:0007669"/>
    <property type="project" value="UniProtKB-UniRule"/>
</dbReference>
<keyword evidence="1" id="KW-0479">Metal-binding</keyword>
<keyword evidence="1" id="KW-0464">Manganese</keyword>
<comment type="catalytic activity">
    <reaction evidence="1">
        <text>O-phospho-L-seryl-[protein] + H2O = L-seryl-[protein] + phosphate</text>
        <dbReference type="Rhea" id="RHEA:20629"/>
        <dbReference type="Rhea" id="RHEA-COMP:9863"/>
        <dbReference type="Rhea" id="RHEA-COMP:11604"/>
        <dbReference type="ChEBI" id="CHEBI:15377"/>
        <dbReference type="ChEBI" id="CHEBI:29999"/>
        <dbReference type="ChEBI" id="CHEBI:43474"/>
        <dbReference type="ChEBI" id="CHEBI:83421"/>
        <dbReference type="EC" id="3.1.3.16"/>
    </reaction>
</comment>
<dbReference type="Gene3D" id="3.60.40.10">
    <property type="entry name" value="PPM-type phosphatase domain"/>
    <property type="match status" value="1"/>
</dbReference>
<keyword evidence="1" id="KW-0904">Protein phosphatase</keyword>
<dbReference type="PANTHER" id="PTHR12320:SF1">
    <property type="entry name" value="PROTEIN PHOSPHATASE PTC7 HOMOLOG"/>
    <property type="match status" value="1"/>
</dbReference>
<dbReference type="EMBL" id="GGEC01004528">
    <property type="protein sequence ID" value="MBW85011.1"/>
    <property type="molecule type" value="Transcribed_RNA"/>
</dbReference>
<comment type="cofactor">
    <cofactor evidence="1">
        <name>Mn(2+)</name>
        <dbReference type="ChEBI" id="CHEBI:29035"/>
    </cofactor>
</comment>
<keyword evidence="1" id="KW-0378">Hydrolase</keyword>
<dbReference type="EC" id="3.1.3.16" evidence="1"/>
<proteinExistence type="inferred from homology"/>